<gene>
    <name evidence="1" type="ORF">E5L68_016050</name>
</gene>
<dbReference type="SUPFAM" id="SSF52540">
    <property type="entry name" value="P-loop containing nucleoside triphosphate hydrolases"/>
    <property type="match status" value="1"/>
</dbReference>
<evidence type="ECO:0000313" key="1">
    <source>
        <dbReference type="EMBL" id="MFN0292910.1"/>
    </source>
</evidence>
<accession>A0ABW9JKY8</accession>
<evidence type="ECO:0008006" key="3">
    <source>
        <dbReference type="Google" id="ProtNLM"/>
    </source>
</evidence>
<proteinExistence type="predicted"/>
<comment type="caution">
    <text evidence="1">The sequence shown here is derived from an EMBL/GenBank/DDBJ whole genome shotgun (WGS) entry which is preliminary data.</text>
</comment>
<dbReference type="Proteomes" id="UP001517367">
    <property type="component" value="Unassembled WGS sequence"/>
</dbReference>
<reference evidence="1 2" key="1">
    <citation type="submission" date="2024-12" db="EMBL/GenBank/DDBJ databases">
        <authorList>
            <person name="Hu S."/>
        </authorList>
    </citation>
    <scope>NUCLEOTIDE SEQUENCE [LARGE SCALE GENOMIC DNA]</scope>
    <source>
        <strain evidence="1 2">P-25</strain>
    </source>
</reference>
<evidence type="ECO:0000313" key="2">
    <source>
        <dbReference type="Proteomes" id="UP001517367"/>
    </source>
</evidence>
<dbReference type="EMBL" id="SRMP02000034">
    <property type="protein sequence ID" value="MFN0292910.1"/>
    <property type="molecule type" value="Genomic_DNA"/>
</dbReference>
<protein>
    <recommendedName>
        <fullName evidence="3">Sulfotransferase family protein</fullName>
    </recommendedName>
</protein>
<keyword evidence="2" id="KW-1185">Reference proteome</keyword>
<dbReference type="InterPro" id="IPR027417">
    <property type="entry name" value="P-loop_NTPase"/>
</dbReference>
<dbReference type="RefSeq" id="WP_138728666.1">
    <property type="nucleotide sequence ID" value="NZ_SRMP02000034.1"/>
</dbReference>
<organism evidence="1 2">
    <name type="scientific">Pedobacter helvus</name>
    <dbReference type="NCBI Taxonomy" id="2563444"/>
    <lineage>
        <taxon>Bacteria</taxon>
        <taxon>Pseudomonadati</taxon>
        <taxon>Bacteroidota</taxon>
        <taxon>Sphingobacteriia</taxon>
        <taxon>Sphingobacteriales</taxon>
        <taxon>Sphingobacteriaceae</taxon>
        <taxon>Pedobacter</taxon>
    </lineage>
</organism>
<dbReference type="Gene3D" id="3.40.50.300">
    <property type="entry name" value="P-loop containing nucleotide triphosphate hydrolases"/>
    <property type="match status" value="1"/>
</dbReference>
<sequence length="317" mass="37642">MGFNLKYWVPYELKFENGAWQCLWIFVGDHHFNEPFFDETITLLKAKKGSNRFISCTSLSLLLSLDTPLKALTPQSFIFHVSRCGSTLLSQALSTEKSHIVVPEAPIFDQILRMQELDKNLSEIEVEKIFKKVVEWYGQIRTNVYLRYFIKLDSWHIHFYERLRNWYPETPFYFLSREPDAVLTSHIKRRGIHAIPGYVNSTLLKIKLTEQHYQDFNYYTEIVLDNFYKGYLNVLAEHHPLNYFYDYGFGTNEMLYHFYQEILGQNSVPEENLQRLTKHSKDASMTFNGDERVSYQIKHIDVTLNYNLLLEKIRNLS</sequence>
<name>A0ABW9JKY8_9SPHI</name>